<organism evidence="4">
    <name type="scientific">Caligus clemensi</name>
    <name type="common">Sea louse</name>
    <dbReference type="NCBI Taxonomy" id="344056"/>
    <lineage>
        <taxon>Eukaryota</taxon>
        <taxon>Metazoa</taxon>
        <taxon>Ecdysozoa</taxon>
        <taxon>Arthropoda</taxon>
        <taxon>Crustacea</taxon>
        <taxon>Multicrustacea</taxon>
        <taxon>Hexanauplia</taxon>
        <taxon>Copepoda</taxon>
        <taxon>Siphonostomatoida</taxon>
        <taxon>Caligidae</taxon>
        <taxon>Caligus</taxon>
    </lineage>
</organism>
<evidence type="ECO:0000256" key="1">
    <source>
        <dbReference type="ARBA" id="ARBA00009251"/>
    </source>
</evidence>
<dbReference type="GO" id="GO:0032422">
    <property type="term" value="F:purine-rich negative regulatory element binding"/>
    <property type="evidence" value="ECO:0007669"/>
    <property type="project" value="InterPro"/>
</dbReference>
<evidence type="ECO:0000256" key="3">
    <source>
        <dbReference type="SAM" id="MobiDB-lite"/>
    </source>
</evidence>
<name>C1C1K0_CALCM</name>
<dbReference type="GO" id="GO:0000977">
    <property type="term" value="F:RNA polymerase II transcription regulatory region sequence-specific DNA binding"/>
    <property type="evidence" value="ECO:0007669"/>
    <property type="project" value="InterPro"/>
</dbReference>
<reference evidence="4" key="1">
    <citation type="submission" date="2009-03" db="EMBL/GenBank/DDBJ databases">
        <title>Caligus clemensi ESTs and full-length cDNAs.</title>
        <authorList>
            <person name="Yasuike M."/>
            <person name="von Schalburg K."/>
            <person name="Cooper G."/>
            <person name="Leong J."/>
            <person name="Jones S.R.M."/>
            <person name="Koop B.F."/>
        </authorList>
    </citation>
    <scope>NUCLEOTIDE SEQUENCE</scope>
    <source>
        <tissue evidence="4">Whole</tissue>
    </source>
</reference>
<gene>
    <name evidence="4" type="primary">PURA</name>
</gene>
<feature type="region of interest" description="Disordered" evidence="3">
    <location>
        <begin position="241"/>
        <end position="266"/>
    </location>
</feature>
<dbReference type="FunFam" id="3.30.2450.30:FF:000001">
    <property type="entry name" value="Purine-rich element binding protein A"/>
    <property type="match status" value="1"/>
</dbReference>
<evidence type="ECO:0000313" key="4">
    <source>
        <dbReference type="EMBL" id="ACO15153.1"/>
    </source>
</evidence>
<dbReference type="InterPro" id="IPR006628">
    <property type="entry name" value="PUR-bd_fam"/>
</dbReference>
<evidence type="ECO:0000256" key="2">
    <source>
        <dbReference type="ARBA" id="ARBA00023125"/>
    </source>
</evidence>
<accession>C1C1K0</accession>
<dbReference type="AlphaFoldDB" id="C1C1K0"/>
<dbReference type="Pfam" id="PF04845">
    <property type="entry name" value="PurA"/>
    <property type="match status" value="1"/>
</dbReference>
<comment type="similarity">
    <text evidence="1">Belongs to the PUR DNA-binding protein family.</text>
</comment>
<feature type="region of interest" description="Disordered" evidence="3">
    <location>
        <begin position="1"/>
        <end position="22"/>
    </location>
</feature>
<dbReference type="EMBL" id="BT080729">
    <property type="protein sequence ID" value="ACO15153.1"/>
    <property type="molecule type" value="mRNA"/>
</dbReference>
<protein>
    <submittedName>
        <fullName evidence="4">Transcriptional activator protein Pur-alpha</fullName>
    </submittedName>
</protein>
<feature type="compositionally biased region" description="Polar residues" evidence="3">
    <location>
        <begin position="253"/>
        <end position="266"/>
    </location>
</feature>
<dbReference type="SMART" id="SM00712">
    <property type="entry name" value="PUR"/>
    <property type="match status" value="3"/>
</dbReference>
<dbReference type="PANTHER" id="PTHR12611">
    <property type="entry name" value="PUR-TRANSCRIPTIONAL ACTIVATOR"/>
    <property type="match status" value="1"/>
</dbReference>
<proteinExistence type="evidence at transcript level"/>
<dbReference type="Gene3D" id="3.10.450.700">
    <property type="match status" value="1"/>
</dbReference>
<feature type="compositionally biased region" description="Acidic residues" evidence="3">
    <location>
        <begin position="1"/>
        <end position="10"/>
    </location>
</feature>
<keyword evidence="2" id="KW-0238">DNA-binding</keyword>
<dbReference type="PANTHER" id="PTHR12611:SF0">
    <property type="entry name" value="PURINE-RICH BINDING PROTEIN-ALPHA, ISOFORM B"/>
    <property type="match status" value="1"/>
</dbReference>
<dbReference type="GO" id="GO:0005634">
    <property type="term" value="C:nucleus"/>
    <property type="evidence" value="ECO:0007669"/>
    <property type="project" value="TreeGrafter"/>
</dbReference>
<dbReference type="GO" id="GO:0000981">
    <property type="term" value="F:DNA-binding transcription factor activity, RNA polymerase II-specific"/>
    <property type="evidence" value="ECO:0007669"/>
    <property type="project" value="TreeGrafter"/>
</dbReference>
<dbReference type="Gene3D" id="3.30.2450.30">
    <property type="match status" value="1"/>
</dbReference>
<sequence length="266" mass="30509">MSDTEIQDGVEDGRSPKVNGSSGVEHFEKELASKMIPIQGKRFYLDVKQNQRGKFIKVAEIGNERRRSEIFLALSTAVEFRDHLINFEDFYSKLAPTNADNPPDNGKLKSEMMLKDNRKYYLDLKENMRGRYLRVSLTNSKGGRRSQIAIPVQGMVDFREALAELVEEFGVEDIPEGHHLRVDDKNFYLDIGQNTRGVYMKISEVKSSAQASITIPEKSWITFRDVFDDYVDKMKKMIESEEQGTLENKDETPSPSSECNSVQYEK</sequence>